<comment type="caution">
    <text evidence="1">The sequence shown here is derived from an EMBL/GenBank/DDBJ whole genome shotgun (WGS) entry which is preliminary data.</text>
</comment>
<proteinExistence type="predicted"/>
<dbReference type="AlphaFoldDB" id="A0A9D2L0K6"/>
<sequence>MKNIEIDTSIKFTDSNGSHVFMVGDNVICCTGEKEYKGIIVNVGHYNGVDGSFDAFYLDTTDRTKARSYSGEIINVNNIVSIRHLDESGERERFTAVLKELGYGVKKVDELFPKIQNIRHKFGLSFEQATASVIYALVNHCSIEIPLRDMVKIDDKGADKKVDDLLKISKVANEQALQAFDHMVKIVAEAILKGEITYKEAENWIYELCGEMSDLEKQAAVKVLEAIKKESGDNTQ</sequence>
<reference evidence="1" key="2">
    <citation type="submission" date="2021-04" db="EMBL/GenBank/DDBJ databases">
        <authorList>
            <person name="Gilroy R."/>
        </authorList>
    </citation>
    <scope>NUCLEOTIDE SEQUENCE</scope>
    <source>
        <strain evidence="1">CHK179-7159</strain>
    </source>
</reference>
<protein>
    <submittedName>
        <fullName evidence="1">Uncharacterized protein</fullName>
    </submittedName>
</protein>
<organism evidence="1 2">
    <name type="scientific">Candidatus Eisenbergiella merdipullorum</name>
    <dbReference type="NCBI Taxonomy" id="2838553"/>
    <lineage>
        <taxon>Bacteria</taxon>
        <taxon>Bacillati</taxon>
        <taxon>Bacillota</taxon>
        <taxon>Clostridia</taxon>
        <taxon>Lachnospirales</taxon>
        <taxon>Lachnospiraceae</taxon>
        <taxon>Eisenbergiella</taxon>
    </lineage>
</organism>
<dbReference type="Proteomes" id="UP000886858">
    <property type="component" value="Unassembled WGS sequence"/>
</dbReference>
<gene>
    <name evidence="1" type="ORF">H9717_05170</name>
</gene>
<reference evidence="1" key="1">
    <citation type="journal article" date="2021" name="PeerJ">
        <title>Extensive microbial diversity within the chicken gut microbiome revealed by metagenomics and culture.</title>
        <authorList>
            <person name="Gilroy R."/>
            <person name="Ravi A."/>
            <person name="Getino M."/>
            <person name="Pursley I."/>
            <person name="Horton D.L."/>
            <person name="Alikhan N.F."/>
            <person name="Baker D."/>
            <person name="Gharbi K."/>
            <person name="Hall N."/>
            <person name="Watson M."/>
            <person name="Adriaenssens E.M."/>
            <person name="Foster-Nyarko E."/>
            <person name="Jarju S."/>
            <person name="Secka A."/>
            <person name="Antonio M."/>
            <person name="Oren A."/>
            <person name="Chaudhuri R.R."/>
            <person name="La Ragione R."/>
            <person name="Hildebrand F."/>
            <person name="Pallen M.J."/>
        </authorList>
    </citation>
    <scope>NUCLEOTIDE SEQUENCE</scope>
    <source>
        <strain evidence="1">CHK179-7159</strain>
    </source>
</reference>
<evidence type="ECO:0000313" key="2">
    <source>
        <dbReference type="Proteomes" id="UP000886858"/>
    </source>
</evidence>
<name>A0A9D2L0K6_9FIRM</name>
<accession>A0A9D2L0K6</accession>
<evidence type="ECO:0000313" key="1">
    <source>
        <dbReference type="EMBL" id="HJA92490.1"/>
    </source>
</evidence>
<dbReference type="EMBL" id="DWYY01000056">
    <property type="protein sequence ID" value="HJA92490.1"/>
    <property type="molecule type" value="Genomic_DNA"/>
</dbReference>